<name>A0A6J4S6K0_9ACTN</name>
<gene>
    <name evidence="4" type="ORF">AVDCRST_MAG25-3354</name>
</gene>
<keyword evidence="1" id="KW-0175">Coiled coil</keyword>
<dbReference type="InterPro" id="IPR041657">
    <property type="entry name" value="HTH_17"/>
</dbReference>
<organism evidence="4">
    <name type="scientific">uncultured Rubrobacteraceae bacterium</name>
    <dbReference type="NCBI Taxonomy" id="349277"/>
    <lineage>
        <taxon>Bacteria</taxon>
        <taxon>Bacillati</taxon>
        <taxon>Actinomycetota</taxon>
        <taxon>Rubrobacteria</taxon>
        <taxon>Rubrobacterales</taxon>
        <taxon>Rubrobacteraceae</taxon>
        <taxon>environmental samples</taxon>
    </lineage>
</organism>
<dbReference type="Pfam" id="PF12728">
    <property type="entry name" value="HTH_17"/>
    <property type="match status" value="1"/>
</dbReference>
<feature type="coiled-coil region" evidence="1">
    <location>
        <begin position="76"/>
        <end position="117"/>
    </location>
</feature>
<evidence type="ECO:0000259" key="3">
    <source>
        <dbReference type="Pfam" id="PF12728"/>
    </source>
</evidence>
<sequence length="127" mass="14531">MTERRPEAIGDGSHTPAEAARILHVPLRRVLEWLASGEIEAEQDPVSGRWSIPESSLKGSEPARETEEELAWMYEKERLLDELGQWRKRAEQERERADGLQSEVEGLRRALEVEKMKQNGRDATPEA</sequence>
<accession>A0A6J4S6K0</accession>
<reference evidence="4" key="1">
    <citation type="submission" date="2020-02" db="EMBL/GenBank/DDBJ databases">
        <authorList>
            <person name="Meier V. D."/>
        </authorList>
    </citation>
    <scope>NUCLEOTIDE SEQUENCE</scope>
    <source>
        <strain evidence="4">AVDCRST_MAG25</strain>
    </source>
</reference>
<evidence type="ECO:0000256" key="2">
    <source>
        <dbReference type="SAM" id="MobiDB-lite"/>
    </source>
</evidence>
<dbReference type="EMBL" id="CADCVI010000229">
    <property type="protein sequence ID" value="CAA9490950.1"/>
    <property type="molecule type" value="Genomic_DNA"/>
</dbReference>
<protein>
    <recommendedName>
        <fullName evidence="3">Helix-turn-helix domain-containing protein</fullName>
    </recommendedName>
</protein>
<evidence type="ECO:0000256" key="1">
    <source>
        <dbReference type="SAM" id="Coils"/>
    </source>
</evidence>
<evidence type="ECO:0000313" key="4">
    <source>
        <dbReference type="EMBL" id="CAA9490950.1"/>
    </source>
</evidence>
<feature type="domain" description="Helix-turn-helix" evidence="3">
    <location>
        <begin position="15"/>
        <end position="57"/>
    </location>
</feature>
<feature type="region of interest" description="Disordered" evidence="2">
    <location>
        <begin position="42"/>
        <end position="64"/>
    </location>
</feature>
<dbReference type="AlphaFoldDB" id="A0A6J4S6K0"/>
<proteinExistence type="predicted"/>